<organism evidence="1 2">
    <name type="scientific">Blastococcus brunescens</name>
    <dbReference type="NCBI Taxonomy" id="1564165"/>
    <lineage>
        <taxon>Bacteria</taxon>
        <taxon>Bacillati</taxon>
        <taxon>Actinomycetota</taxon>
        <taxon>Actinomycetes</taxon>
        <taxon>Geodermatophilales</taxon>
        <taxon>Geodermatophilaceae</taxon>
        <taxon>Blastococcus</taxon>
    </lineage>
</organism>
<name>A0ABZ1AZL4_9ACTN</name>
<dbReference type="RefSeq" id="WP_324275310.1">
    <property type="nucleotide sequence ID" value="NZ_CP141261.1"/>
</dbReference>
<keyword evidence="2" id="KW-1185">Reference proteome</keyword>
<accession>A0ABZ1AZL4</accession>
<evidence type="ECO:0000313" key="2">
    <source>
        <dbReference type="Proteomes" id="UP001324287"/>
    </source>
</evidence>
<dbReference type="Proteomes" id="UP001324287">
    <property type="component" value="Chromosome"/>
</dbReference>
<reference evidence="1 2" key="1">
    <citation type="submission" date="2023-12" db="EMBL/GenBank/DDBJ databases">
        <title>Blastococcus brunescens sp. nov., an actonobacterium isolated from sandstone collected in sahara desert.</title>
        <authorList>
            <person name="Gtari M."/>
            <person name="Ghodhbane F."/>
        </authorList>
    </citation>
    <scope>NUCLEOTIDE SEQUENCE [LARGE SCALE GENOMIC DNA]</scope>
    <source>
        <strain evidence="1 2">BMG 8361</strain>
    </source>
</reference>
<gene>
    <name evidence="1" type="ORF">U6N30_31035</name>
</gene>
<protein>
    <submittedName>
        <fullName evidence="1">Uncharacterized protein</fullName>
    </submittedName>
</protein>
<dbReference type="EMBL" id="CP141261">
    <property type="protein sequence ID" value="WRL63980.1"/>
    <property type="molecule type" value="Genomic_DNA"/>
</dbReference>
<proteinExistence type="predicted"/>
<sequence>MQVSRDVAATDGVTAVLVAMATPLNLELAGNMGLAPEEPTSPSSS</sequence>
<evidence type="ECO:0000313" key="1">
    <source>
        <dbReference type="EMBL" id="WRL63980.1"/>
    </source>
</evidence>